<comment type="caution">
    <text evidence="1">The sequence shown here is derived from an EMBL/GenBank/DDBJ whole genome shotgun (WGS) entry which is preliminary data.</text>
</comment>
<dbReference type="Gene3D" id="3.60.10.10">
    <property type="entry name" value="Endonuclease/exonuclease/phosphatase"/>
    <property type="match status" value="1"/>
</dbReference>
<accession>A0A6A4T2U6</accession>
<evidence type="ECO:0000313" key="2">
    <source>
        <dbReference type="Proteomes" id="UP000438429"/>
    </source>
</evidence>
<sequence length="571" mass="64328">MTPTIAKHYIEANLHPREGEVRVEVNIWGQDSYSRIDYFIVDNQLLSLIPNSQCHSIVLSDHGPVQIDMIFRAPMTAVRTNGSISEYFMLHRGSRQGCCLSPYLIDIAIEHLAVANRSDNRIKGISRGDINHMTSLYADDLLLQISDPIDIMAHGIEGCTQAEEDEDVEGNRYQQRESGDNSTLWLEIQSVAVSTQFEVAGSKLHTPHQTVVFSIFSNRTNVILKTGKQLCWRSLELPTTGAQPSGAPHSVGAMSCDENQYHLSSPPHCDGITSIGGQMMRREASNKSLRWTKLTEQYQIFDQVQYSIREPMSQCDSHQYRVVDTEAVMPMYSHVNLPVPIIQASESLHRFALFQYERNYVYTVNTLHFNRRGCRRSDNTQLRKKNMTAIKTGLTFRPTAGLALQGEAIHTQDRPAQLFAAYSGHLLGQVTDGCSIQNSIQISTLCVCCFKRFLMRSIIKQAVMLKPMYYLPTLARLSADWLPAKNVLNQRSRDNTLFLCQTAQHDLNTLAVVQTADAWLSCPQSSTADDIQAAPGSIENETKAVVVECLWRRHDILHKDLVEDRLDAQTV</sequence>
<gene>
    <name evidence="1" type="ORF">F2P81_007484</name>
</gene>
<dbReference type="Proteomes" id="UP000438429">
    <property type="component" value="Unassembled WGS sequence"/>
</dbReference>
<evidence type="ECO:0008006" key="3">
    <source>
        <dbReference type="Google" id="ProtNLM"/>
    </source>
</evidence>
<name>A0A6A4T2U6_SCOMX</name>
<proteinExistence type="predicted"/>
<protein>
    <recommendedName>
        <fullName evidence="3">Reverse transcriptase domain-containing protein</fullName>
    </recommendedName>
</protein>
<reference evidence="1 2" key="1">
    <citation type="submission" date="2019-06" db="EMBL/GenBank/DDBJ databases">
        <title>Draft genomes of female and male turbot (Scophthalmus maximus).</title>
        <authorList>
            <person name="Xu H."/>
            <person name="Xu X.-W."/>
            <person name="Shao C."/>
            <person name="Chen S."/>
        </authorList>
    </citation>
    <scope>NUCLEOTIDE SEQUENCE [LARGE SCALE GENOMIC DNA]</scope>
    <source>
        <strain evidence="1">Ysfricsl-2016a</strain>
        <tissue evidence="1">Blood</tissue>
    </source>
</reference>
<evidence type="ECO:0000313" key="1">
    <source>
        <dbReference type="EMBL" id="KAF0039249.1"/>
    </source>
</evidence>
<organism evidence="1 2">
    <name type="scientific">Scophthalmus maximus</name>
    <name type="common">Turbot</name>
    <name type="synonym">Psetta maxima</name>
    <dbReference type="NCBI Taxonomy" id="52904"/>
    <lineage>
        <taxon>Eukaryota</taxon>
        <taxon>Metazoa</taxon>
        <taxon>Chordata</taxon>
        <taxon>Craniata</taxon>
        <taxon>Vertebrata</taxon>
        <taxon>Euteleostomi</taxon>
        <taxon>Actinopterygii</taxon>
        <taxon>Neopterygii</taxon>
        <taxon>Teleostei</taxon>
        <taxon>Neoteleostei</taxon>
        <taxon>Acanthomorphata</taxon>
        <taxon>Carangaria</taxon>
        <taxon>Pleuronectiformes</taxon>
        <taxon>Pleuronectoidei</taxon>
        <taxon>Scophthalmidae</taxon>
        <taxon>Scophthalmus</taxon>
    </lineage>
</organism>
<dbReference type="InterPro" id="IPR036691">
    <property type="entry name" value="Endo/exonu/phosph_ase_sf"/>
</dbReference>
<dbReference type="EMBL" id="VEVO01000007">
    <property type="protein sequence ID" value="KAF0039249.1"/>
    <property type="molecule type" value="Genomic_DNA"/>
</dbReference>
<dbReference type="AlphaFoldDB" id="A0A6A4T2U6"/>